<feature type="active site" evidence="7">
    <location>
        <position position="567"/>
    </location>
</feature>
<dbReference type="InterPro" id="IPR014756">
    <property type="entry name" value="Ig_E-set"/>
</dbReference>
<organism evidence="11 12">
    <name type="scientific">Catenovulum agarivorans DS-2</name>
    <dbReference type="NCBI Taxonomy" id="1328313"/>
    <lineage>
        <taxon>Bacteria</taxon>
        <taxon>Pseudomonadati</taxon>
        <taxon>Pseudomonadota</taxon>
        <taxon>Gammaproteobacteria</taxon>
        <taxon>Alteromonadales</taxon>
        <taxon>Alteromonadaceae</taxon>
        <taxon>Catenovulum</taxon>
    </lineage>
</organism>
<keyword evidence="4 6" id="KW-0326">Glycosidase</keyword>
<feature type="active site" evidence="7">
    <location>
        <position position="558"/>
    </location>
</feature>
<dbReference type="SUPFAM" id="SSF81296">
    <property type="entry name" value="E set domains"/>
    <property type="match status" value="1"/>
</dbReference>
<dbReference type="Pfam" id="PF00759">
    <property type="entry name" value="Glyco_hydro_9"/>
    <property type="match status" value="1"/>
</dbReference>
<dbReference type="PATRIC" id="fig|1328313.3.peg.3749"/>
<proteinExistence type="inferred from homology"/>
<sequence>MNCYQRNILSVLLVHFCIACSSSKSDTNVTDPQTKSPTDPQTSIQTTELIKVNQLGYRIADKKVAIVPNVEATSFELINADTNEVVYQGNLSTSKSWLPAGSTLFKRADFSSFQQTGKFKISIGGVKESYVFEVADNVYDELHDAALKAYYYNRAGQEITEPYAQGFSRQLGHADTQVTVHSSAATQSRPAGSKLHSTKGWYDAGDYGKYIVNSGISSYTLLLAYQQHPEFYTNRDLNIPESADGIPDILNEIKWNLDWMATMQDQDGSVYHKLTSLGWPGKEMPVQDQRERFVIGKSTSAALNFAAVMAFASQVYQPFDTTGYTQQWLVAAENAWNWAKNNDNLPYQQPADVQSGEYGDSYFNDEFSWAAAQLYLATEKPEYKAAYFAYQQSFSTPSWQYVASLPAVSLLTFGKSLLTAAEYQQIQQNYLALANILLQHYQQSSYSVAMTSADFVWGSNAVVLNQAMILLQAFKLTEQLNYKHAATGALSYVLGKNPTDYSFVTGYGANPVKHIHHRISESDGIESPIPALLAGGAQNGKQDGCNYVSSQPATTFLDDWCSYSTNEVAINWNAPLVYVLSALLAE</sequence>
<dbReference type="InterPro" id="IPR008928">
    <property type="entry name" value="6-hairpin_glycosidase_sf"/>
</dbReference>
<dbReference type="STRING" id="1328313.DS2_18343"/>
<evidence type="ECO:0000256" key="8">
    <source>
        <dbReference type="RuleBase" id="RU361166"/>
    </source>
</evidence>
<dbReference type="Pfam" id="PF02927">
    <property type="entry name" value="CelD_N"/>
    <property type="match status" value="1"/>
</dbReference>
<evidence type="ECO:0000256" key="7">
    <source>
        <dbReference type="PROSITE-ProRule" id="PRU10060"/>
    </source>
</evidence>
<evidence type="ECO:0000256" key="2">
    <source>
        <dbReference type="ARBA" id="ARBA00022801"/>
    </source>
</evidence>
<dbReference type="Proteomes" id="UP000019276">
    <property type="component" value="Unassembled WGS sequence"/>
</dbReference>
<dbReference type="InterPro" id="IPR013783">
    <property type="entry name" value="Ig-like_fold"/>
</dbReference>
<dbReference type="InterPro" id="IPR012341">
    <property type="entry name" value="6hp_glycosidase-like_sf"/>
</dbReference>
<keyword evidence="3 6" id="KW-0119">Carbohydrate metabolism</keyword>
<dbReference type="OrthoDB" id="9808897at2"/>
<dbReference type="GO" id="GO:0030245">
    <property type="term" value="P:cellulose catabolic process"/>
    <property type="evidence" value="ECO:0007669"/>
    <property type="project" value="UniProtKB-KW"/>
</dbReference>
<evidence type="ECO:0000256" key="1">
    <source>
        <dbReference type="ARBA" id="ARBA00007072"/>
    </source>
</evidence>
<dbReference type="EC" id="3.2.1.4" evidence="8"/>
<gene>
    <name evidence="11" type="ORF">DS2_18343</name>
</gene>
<dbReference type="GO" id="GO:0008810">
    <property type="term" value="F:cellulase activity"/>
    <property type="evidence" value="ECO:0007669"/>
    <property type="project" value="UniProtKB-EC"/>
</dbReference>
<keyword evidence="2 6" id="KW-0378">Hydrolase</keyword>
<evidence type="ECO:0000313" key="11">
    <source>
        <dbReference type="EMBL" id="EWH08250.1"/>
    </source>
</evidence>
<feature type="domain" description="Cellulase Ig-like" evidence="10">
    <location>
        <begin position="46"/>
        <end position="127"/>
    </location>
</feature>
<dbReference type="PANTHER" id="PTHR22298">
    <property type="entry name" value="ENDO-1,4-BETA-GLUCANASE"/>
    <property type="match status" value="1"/>
</dbReference>
<dbReference type="InterPro" id="IPR018221">
    <property type="entry name" value="Glyco_hydro_9_His_AS"/>
</dbReference>
<protein>
    <recommendedName>
        <fullName evidence="8">Endoglucanase</fullName>
        <ecNumber evidence="8">3.2.1.4</ecNumber>
    </recommendedName>
</protein>
<feature type="domain" description="Glycoside hydrolase family 9" evidence="9">
    <location>
        <begin position="139"/>
        <end position="580"/>
    </location>
</feature>
<comment type="caution">
    <text evidence="11">The sequence shown here is derived from an EMBL/GenBank/DDBJ whole genome shotgun (WGS) entry which is preliminary data.</text>
</comment>
<comment type="catalytic activity">
    <reaction evidence="8">
        <text>Endohydrolysis of (1-&gt;4)-beta-D-glucosidic linkages in cellulose, lichenin and cereal beta-D-glucans.</text>
        <dbReference type="EC" id="3.2.1.4"/>
    </reaction>
</comment>
<evidence type="ECO:0000313" key="12">
    <source>
        <dbReference type="Proteomes" id="UP000019276"/>
    </source>
</evidence>
<dbReference type="InterPro" id="IPR001701">
    <property type="entry name" value="Glyco_hydro_9"/>
</dbReference>
<keyword evidence="8" id="KW-0136">Cellulose degradation</keyword>
<dbReference type="SUPFAM" id="SSF48208">
    <property type="entry name" value="Six-hairpin glycosidases"/>
    <property type="match status" value="1"/>
</dbReference>
<evidence type="ECO:0000256" key="6">
    <source>
        <dbReference type="PROSITE-ProRule" id="PRU10059"/>
    </source>
</evidence>
<name>W7QS64_9ALTE</name>
<dbReference type="AlphaFoldDB" id="W7QS64"/>
<reference evidence="11 12" key="1">
    <citation type="journal article" date="2014" name="Genome Announc.">
        <title>Draft Genome Sequence of the Agar-Degrading Bacterium Catenovulum sp. Strain DS-2, Isolated from Intestines of Haliotis diversicolor.</title>
        <authorList>
            <person name="Shan D."/>
            <person name="Li X."/>
            <person name="Gu Z."/>
            <person name="Wei G."/>
            <person name="Gao Z."/>
            <person name="Shao Z."/>
        </authorList>
    </citation>
    <scope>NUCLEOTIDE SEQUENCE [LARGE SCALE GENOMIC DNA]</scope>
    <source>
        <strain evidence="11 12">DS-2</strain>
    </source>
</reference>
<keyword evidence="5 6" id="KW-0624">Polysaccharide degradation</keyword>
<dbReference type="PROSITE" id="PS00698">
    <property type="entry name" value="GH9_3"/>
    <property type="match status" value="1"/>
</dbReference>
<evidence type="ECO:0000256" key="5">
    <source>
        <dbReference type="ARBA" id="ARBA00023326"/>
    </source>
</evidence>
<comment type="similarity">
    <text evidence="1 6 8">Belongs to the glycosyl hydrolase 9 (cellulase E) family.</text>
</comment>
<dbReference type="CDD" id="cd02850">
    <property type="entry name" value="E_set_Cellulase_N"/>
    <property type="match status" value="1"/>
</dbReference>
<dbReference type="InterPro" id="IPR004197">
    <property type="entry name" value="Cellulase_Ig-like"/>
</dbReference>
<evidence type="ECO:0000259" key="10">
    <source>
        <dbReference type="Pfam" id="PF02927"/>
    </source>
</evidence>
<dbReference type="Gene3D" id="2.60.40.10">
    <property type="entry name" value="Immunoglobulins"/>
    <property type="match status" value="1"/>
</dbReference>
<dbReference type="InterPro" id="IPR033126">
    <property type="entry name" value="Glyco_hydro_9_Asp/Glu_AS"/>
</dbReference>
<feature type="active site" evidence="6">
    <location>
        <position position="516"/>
    </location>
</feature>
<dbReference type="PROSITE" id="PS00592">
    <property type="entry name" value="GH9_2"/>
    <property type="match status" value="1"/>
</dbReference>
<dbReference type="EMBL" id="ARZY01000056">
    <property type="protein sequence ID" value="EWH08250.1"/>
    <property type="molecule type" value="Genomic_DNA"/>
</dbReference>
<dbReference type="eggNOG" id="COG3291">
    <property type="taxonomic scope" value="Bacteria"/>
</dbReference>
<keyword evidence="12" id="KW-1185">Reference proteome</keyword>
<accession>W7QS64</accession>
<evidence type="ECO:0000259" key="9">
    <source>
        <dbReference type="Pfam" id="PF00759"/>
    </source>
</evidence>
<dbReference type="RefSeq" id="WP_081754335.1">
    <property type="nucleotide sequence ID" value="NZ_ARZY01000056.1"/>
</dbReference>
<evidence type="ECO:0000256" key="3">
    <source>
        <dbReference type="ARBA" id="ARBA00023277"/>
    </source>
</evidence>
<evidence type="ECO:0000256" key="4">
    <source>
        <dbReference type="ARBA" id="ARBA00023295"/>
    </source>
</evidence>
<dbReference type="Gene3D" id="1.50.10.10">
    <property type="match status" value="1"/>
</dbReference>